<dbReference type="Pfam" id="PF17782">
    <property type="entry name" value="WHD_DprA"/>
    <property type="match status" value="1"/>
</dbReference>
<reference evidence="4 5" key="1">
    <citation type="submission" date="2024-05" db="EMBL/GenBank/DDBJ databases">
        <title>Halomonas sp. CS7 16S ribosomal RNA gene Genome sequencing and assembly.</title>
        <authorList>
            <person name="Yook S."/>
        </authorList>
    </citation>
    <scope>NUCLEOTIDE SEQUENCE [LARGE SCALE GENOMIC DNA]</scope>
    <source>
        <strain evidence="4 5">CS7</strain>
    </source>
</reference>
<evidence type="ECO:0000313" key="4">
    <source>
        <dbReference type="EMBL" id="MEQ6888479.1"/>
    </source>
</evidence>
<dbReference type="PANTHER" id="PTHR43022:SF1">
    <property type="entry name" value="PROTEIN SMF"/>
    <property type="match status" value="1"/>
</dbReference>
<evidence type="ECO:0000259" key="2">
    <source>
        <dbReference type="Pfam" id="PF02481"/>
    </source>
</evidence>
<keyword evidence="5" id="KW-1185">Reference proteome</keyword>
<evidence type="ECO:0000256" key="1">
    <source>
        <dbReference type="ARBA" id="ARBA00006525"/>
    </source>
</evidence>
<dbReference type="InterPro" id="IPR003488">
    <property type="entry name" value="DprA"/>
</dbReference>
<dbReference type="EMBL" id="JBEGCI010000005">
    <property type="protein sequence ID" value="MEQ6888479.1"/>
    <property type="molecule type" value="Genomic_DNA"/>
</dbReference>
<dbReference type="Gene3D" id="1.10.10.10">
    <property type="entry name" value="Winged helix-like DNA-binding domain superfamily/Winged helix DNA-binding domain"/>
    <property type="match status" value="1"/>
</dbReference>
<dbReference type="InterPro" id="IPR057666">
    <property type="entry name" value="DrpA_SLOG"/>
</dbReference>
<feature type="domain" description="DprA winged helix" evidence="3">
    <location>
        <begin position="312"/>
        <end position="371"/>
    </location>
</feature>
<accession>A0ABV1N425</accession>
<gene>
    <name evidence="4" type="primary">dprA</name>
    <name evidence="4" type="ORF">ABE957_07315</name>
</gene>
<proteinExistence type="inferred from homology"/>
<dbReference type="NCBIfam" id="TIGR00732">
    <property type="entry name" value="dprA"/>
    <property type="match status" value="1"/>
</dbReference>
<sequence>MQSREWRALARLPGVGSRRLGELLAARPDWPAGFLAALPREAATALRLWLDHPARSPLTAELDAEEAWLAAGPARHLLHPGHPHWPRLLEQIADPPPVLWALGDLAALGPPRLAMVGSRRSTREGLTNAAGFARELAGRDWCVVSGMALGIDAAAQQAALEAGGTSIAVLGCGVDVVYPPRHHRLHRRLQETGGLLLSEHPPGTLARAGFFPRRNRIVTGLSLGVLVVEAAEKSGSLVSARLALEQNREVFALPGSIHNPMARGCLQLIRDGAVLVRQVDDILAELSQWAVSSAVGNAMEGTVGNAMESAVDPAAAPDPIEAREDSLLRWLSDTPTPVDALVSLTGRGVADCQRGLLELELEGAATQAAGGWVRLPTRPGA</sequence>
<organism evidence="4 5">
    <name type="scientific">Halomonas pelophila</name>
    <dbReference type="NCBI Taxonomy" id="3151122"/>
    <lineage>
        <taxon>Bacteria</taxon>
        <taxon>Pseudomonadati</taxon>
        <taxon>Pseudomonadota</taxon>
        <taxon>Gammaproteobacteria</taxon>
        <taxon>Oceanospirillales</taxon>
        <taxon>Halomonadaceae</taxon>
        <taxon>Halomonas</taxon>
    </lineage>
</organism>
<comment type="similarity">
    <text evidence="1">Belongs to the DprA/Smf family.</text>
</comment>
<comment type="caution">
    <text evidence="4">The sequence shown here is derived from an EMBL/GenBank/DDBJ whole genome shotgun (WGS) entry which is preliminary data.</text>
</comment>
<dbReference type="InterPro" id="IPR041614">
    <property type="entry name" value="DprA_WH"/>
</dbReference>
<protein>
    <submittedName>
        <fullName evidence="4">DNA-processing protein DprA</fullName>
    </submittedName>
</protein>
<dbReference type="PANTHER" id="PTHR43022">
    <property type="entry name" value="PROTEIN SMF"/>
    <property type="match status" value="1"/>
</dbReference>
<dbReference type="SUPFAM" id="SSF102405">
    <property type="entry name" value="MCP/YpsA-like"/>
    <property type="match status" value="1"/>
</dbReference>
<evidence type="ECO:0000259" key="3">
    <source>
        <dbReference type="Pfam" id="PF17782"/>
    </source>
</evidence>
<feature type="domain" description="Smf/DprA SLOG" evidence="2">
    <location>
        <begin position="77"/>
        <end position="286"/>
    </location>
</feature>
<evidence type="ECO:0000313" key="5">
    <source>
        <dbReference type="Proteomes" id="UP001472978"/>
    </source>
</evidence>
<dbReference type="Proteomes" id="UP001472978">
    <property type="component" value="Unassembled WGS sequence"/>
</dbReference>
<dbReference type="Pfam" id="PF02481">
    <property type="entry name" value="DNA_processg_A"/>
    <property type="match status" value="1"/>
</dbReference>
<dbReference type="InterPro" id="IPR036388">
    <property type="entry name" value="WH-like_DNA-bd_sf"/>
</dbReference>
<name>A0ABV1N425_9GAMM</name>
<dbReference type="Gene3D" id="3.40.50.450">
    <property type="match status" value="1"/>
</dbReference>